<dbReference type="PANTHER" id="PTHR21180">
    <property type="entry name" value="ENDONUCLEASE/EXONUCLEASE/PHOSPHATASE FAMILY DOMAIN-CONTAINING PROTEIN 1"/>
    <property type="match status" value="1"/>
</dbReference>
<dbReference type="Proteomes" id="UP001501570">
    <property type="component" value="Unassembled WGS sequence"/>
</dbReference>
<dbReference type="InterPro" id="IPR019554">
    <property type="entry name" value="Soluble_ligand-bd"/>
</dbReference>
<organism evidence="4 5">
    <name type="scientific">Rugosimonospora acidiphila</name>
    <dbReference type="NCBI Taxonomy" id="556531"/>
    <lineage>
        <taxon>Bacteria</taxon>
        <taxon>Bacillati</taxon>
        <taxon>Actinomycetota</taxon>
        <taxon>Actinomycetes</taxon>
        <taxon>Micromonosporales</taxon>
        <taxon>Micromonosporaceae</taxon>
        <taxon>Rugosimonospora</taxon>
    </lineage>
</organism>
<dbReference type="PANTHER" id="PTHR21180:SF32">
    <property type="entry name" value="ENDONUCLEASE_EXONUCLEASE_PHOSPHATASE FAMILY DOMAIN-CONTAINING PROTEIN 1"/>
    <property type="match status" value="1"/>
</dbReference>
<keyword evidence="2" id="KW-1133">Transmembrane helix</keyword>
<dbReference type="InterPro" id="IPR051675">
    <property type="entry name" value="Endo/Exo/Phosphatase_dom_1"/>
</dbReference>
<dbReference type="SMART" id="SM00278">
    <property type="entry name" value="HhH1"/>
    <property type="match status" value="2"/>
</dbReference>
<evidence type="ECO:0000313" key="4">
    <source>
        <dbReference type="EMBL" id="GAA5184923.1"/>
    </source>
</evidence>
<evidence type="ECO:0000313" key="5">
    <source>
        <dbReference type="Proteomes" id="UP001501570"/>
    </source>
</evidence>
<feature type="compositionally biased region" description="Pro residues" evidence="1">
    <location>
        <begin position="46"/>
        <end position="82"/>
    </location>
</feature>
<dbReference type="SUPFAM" id="SSF47781">
    <property type="entry name" value="RuvA domain 2-like"/>
    <property type="match status" value="1"/>
</dbReference>
<feature type="compositionally biased region" description="Basic and acidic residues" evidence="1">
    <location>
        <begin position="34"/>
        <end position="44"/>
    </location>
</feature>
<feature type="compositionally biased region" description="Low complexity" evidence="1">
    <location>
        <begin position="180"/>
        <end position="202"/>
    </location>
</feature>
<feature type="domain" description="Helix-hairpin-helix DNA-binding motif class 1" evidence="3">
    <location>
        <begin position="426"/>
        <end position="445"/>
    </location>
</feature>
<evidence type="ECO:0000256" key="1">
    <source>
        <dbReference type="SAM" id="MobiDB-lite"/>
    </source>
</evidence>
<keyword evidence="2" id="KW-0812">Transmembrane</keyword>
<feature type="transmembrane region" description="Helical" evidence="2">
    <location>
        <begin position="256"/>
        <end position="275"/>
    </location>
</feature>
<dbReference type="Pfam" id="PF10531">
    <property type="entry name" value="SLBB"/>
    <property type="match status" value="1"/>
</dbReference>
<feature type="compositionally biased region" description="Basic and acidic residues" evidence="1">
    <location>
        <begin position="1"/>
        <end position="18"/>
    </location>
</feature>
<dbReference type="Gene3D" id="3.10.560.10">
    <property type="entry name" value="Outer membrane lipoprotein wza domain like"/>
    <property type="match status" value="1"/>
</dbReference>
<protein>
    <recommendedName>
        <fullName evidence="3">Helix-hairpin-helix DNA-binding motif class 1 domain-containing protein</fullName>
    </recommendedName>
</protein>
<evidence type="ECO:0000256" key="2">
    <source>
        <dbReference type="SAM" id="Phobius"/>
    </source>
</evidence>
<dbReference type="Pfam" id="PF12836">
    <property type="entry name" value="HHH_3"/>
    <property type="match status" value="1"/>
</dbReference>
<dbReference type="EMBL" id="BAABJQ010000006">
    <property type="protein sequence ID" value="GAA5184923.1"/>
    <property type="molecule type" value="Genomic_DNA"/>
</dbReference>
<proteinExistence type="predicted"/>
<name>A0ABP9RQS4_9ACTN</name>
<feature type="region of interest" description="Disordered" evidence="1">
    <location>
        <begin position="1"/>
        <end position="116"/>
    </location>
</feature>
<feature type="region of interest" description="Disordered" evidence="1">
    <location>
        <begin position="150"/>
        <end position="215"/>
    </location>
</feature>
<feature type="compositionally biased region" description="Gly residues" evidence="1">
    <location>
        <begin position="150"/>
        <end position="168"/>
    </location>
</feature>
<comment type="caution">
    <text evidence="4">The sequence shown here is derived from an EMBL/GenBank/DDBJ whole genome shotgun (WGS) entry which is preliminary data.</text>
</comment>
<dbReference type="InterPro" id="IPR010994">
    <property type="entry name" value="RuvA_2-like"/>
</dbReference>
<dbReference type="InterPro" id="IPR004509">
    <property type="entry name" value="Competence_ComEA_HhH"/>
</dbReference>
<reference evidence="5" key="1">
    <citation type="journal article" date="2019" name="Int. J. Syst. Evol. Microbiol.">
        <title>The Global Catalogue of Microorganisms (GCM) 10K type strain sequencing project: providing services to taxonomists for standard genome sequencing and annotation.</title>
        <authorList>
            <consortium name="The Broad Institute Genomics Platform"/>
            <consortium name="The Broad Institute Genome Sequencing Center for Infectious Disease"/>
            <person name="Wu L."/>
            <person name="Ma J."/>
        </authorList>
    </citation>
    <scope>NUCLEOTIDE SEQUENCE [LARGE SCALE GENOMIC DNA]</scope>
    <source>
        <strain evidence="5">JCM 18304</strain>
    </source>
</reference>
<gene>
    <name evidence="4" type="ORF">GCM10023322_27580</name>
</gene>
<dbReference type="Gene3D" id="1.10.150.280">
    <property type="entry name" value="AF1531-like domain"/>
    <property type="match status" value="1"/>
</dbReference>
<accession>A0ABP9RQS4</accession>
<keyword evidence="5" id="KW-1185">Reference proteome</keyword>
<feature type="domain" description="Helix-hairpin-helix DNA-binding motif class 1" evidence="3">
    <location>
        <begin position="396"/>
        <end position="415"/>
    </location>
</feature>
<dbReference type="NCBIfam" id="TIGR00426">
    <property type="entry name" value="competence protein ComEA helix-hairpin-helix repeat region"/>
    <property type="match status" value="1"/>
</dbReference>
<evidence type="ECO:0000259" key="3">
    <source>
        <dbReference type="SMART" id="SM00278"/>
    </source>
</evidence>
<dbReference type="InterPro" id="IPR003583">
    <property type="entry name" value="Hlx-hairpin-Hlx_DNA-bd_motif"/>
</dbReference>
<keyword evidence="2" id="KW-0472">Membrane</keyword>
<feature type="compositionally biased region" description="Low complexity" evidence="1">
    <location>
        <begin position="102"/>
        <end position="116"/>
    </location>
</feature>
<sequence>MRRGDRKRDEDEIRRRFDAVWPTTPPRNPAAVDGWRRHDSRDDLEPGPPAAGPPAAGPPAAGPPAAGPPAAGPPLAGPPLAGPPLAGTNSLGIPGGGHRVRPGAPDGAVGPGAVNDGAVDGSAVNGGAVDDGAVNGGAVNDGIVGGGIVDGGAVRGGGLRNDGWGGDGWRGEGWRGEGLAGAASNGAASNGAASNGAAWEGAGWEGAGSTGVASTGAGWDGNDWASGAASGDLGPGSLRGSGRRVLGAFDPGRRGIRALIVVAVLVVLVAAVLAWRAQPRAEPVSPVSSYTAGPLDAAPSPSPSTIVVAVQGKVTHPGLVRLPGGARVADAIAAAGGPLPGVDVSYVNLARKLADGELIVIGVTPPPGTGADGVNGADGSDPAAGAKIDLNAASLTALETLPGIGPALAQRIIDYRTQHGGFHSVDELRQVSGIGDAKFASVKDLVTV</sequence>